<keyword evidence="4" id="KW-0547">Nucleotide-binding</keyword>
<dbReference type="SMART" id="SM00490">
    <property type="entry name" value="HELICc"/>
    <property type="match status" value="1"/>
</dbReference>
<protein>
    <submittedName>
        <fullName evidence="4">ATP-dependent helicase HepA</fullName>
    </submittedName>
</protein>
<dbReference type="AlphaFoldDB" id="A0A011QZ51"/>
<dbReference type="InterPro" id="IPR050496">
    <property type="entry name" value="SNF2_RAD54_helicase_repair"/>
</dbReference>
<dbReference type="PANTHER" id="PTHR45629:SF7">
    <property type="entry name" value="DNA EXCISION REPAIR PROTEIN ERCC-6-RELATED"/>
    <property type="match status" value="1"/>
</dbReference>
<dbReference type="Pfam" id="PF00271">
    <property type="entry name" value="Helicase_C"/>
    <property type="match status" value="1"/>
</dbReference>
<dbReference type="STRING" id="1454004.AW11_03961"/>
<dbReference type="InterPro" id="IPR000330">
    <property type="entry name" value="SNF2_N"/>
</dbReference>
<dbReference type="PROSITE" id="PS51194">
    <property type="entry name" value="HELICASE_CTER"/>
    <property type="match status" value="1"/>
</dbReference>
<evidence type="ECO:0000313" key="4">
    <source>
        <dbReference type="EMBL" id="EXI84164.1"/>
    </source>
</evidence>
<evidence type="ECO:0000256" key="1">
    <source>
        <dbReference type="ARBA" id="ARBA00022801"/>
    </source>
</evidence>
<dbReference type="EMBL" id="JEMY01000074">
    <property type="protein sequence ID" value="EXI84164.1"/>
    <property type="molecule type" value="Genomic_DNA"/>
</dbReference>
<reference evidence="4" key="1">
    <citation type="submission" date="2014-02" db="EMBL/GenBank/DDBJ databases">
        <title>Expanding our view of genomic diversity in Candidatus Accumulibacter clades.</title>
        <authorList>
            <person name="Skennerton C.T."/>
            <person name="Barr J.J."/>
            <person name="Slater F.R."/>
            <person name="Bond P.L."/>
            <person name="Tyson G.W."/>
        </authorList>
    </citation>
    <scope>NUCLEOTIDE SEQUENCE [LARGE SCALE GENOMIC DNA]</scope>
</reference>
<dbReference type="SUPFAM" id="SSF52540">
    <property type="entry name" value="P-loop containing nucleoside triphosphate hydrolases"/>
    <property type="match status" value="2"/>
</dbReference>
<dbReference type="Gene3D" id="3.40.50.300">
    <property type="entry name" value="P-loop containing nucleotide triphosphate hydrolases"/>
    <property type="match status" value="1"/>
</dbReference>
<organism evidence="4 5">
    <name type="scientific">Accumulibacter regalis</name>
    <dbReference type="NCBI Taxonomy" id="522306"/>
    <lineage>
        <taxon>Bacteria</taxon>
        <taxon>Pseudomonadati</taxon>
        <taxon>Pseudomonadota</taxon>
        <taxon>Betaproteobacteria</taxon>
        <taxon>Candidatus Accumulibacter</taxon>
    </lineage>
</organism>
<dbReference type="CDD" id="cd18793">
    <property type="entry name" value="SF2_C_SNF"/>
    <property type="match status" value="1"/>
</dbReference>
<dbReference type="GO" id="GO:0016787">
    <property type="term" value="F:hydrolase activity"/>
    <property type="evidence" value="ECO:0007669"/>
    <property type="project" value="UniProtKB-KW"/>
</dbReference>
<dbReference type="Gene3D" id="3.40.50.10810">
    <property type="entry name" value="Tandem AAA-ATPase domain"/>
    <property type="match status" value="1"/>
</dbReference>
<dbReference type="InterPro" id="IPR038718">
    <property type="entry name" value="SNF2-like_sf"/>
</dbReference>
<evidence type="ECO:0000259" key="2">
    <source>
        <dbReference type="PROSITE" id="PS51192"/>
    </source>
</evidence>
<dbReference type="Pfam" id="PF00176">
    <property type="entry name" value="SNF2-rel_dom"/>
    <property type="match status" value="1"/>
</dbReference>
<evidence type="ECO:0000259" key="3">
    <source>
        <dbReference type="PROSITE" id="PS51194"/>
    </source>
</evidence>
<gene>
    <name evidence="4" type="ORF">AW11_03961</name>
</gene>
<dbReference type="InterPro" id="IPR049730">
    <property type="entry name" value="SNF2/RAD54-like_C"/>
</dbReference>
<dbReference type="Proteomes" id="UP000022141">
    <property type="component" value="Unassembled WGS sequence"/>
</dbReference>
<sequence>MQPLRLLALHLLARGAVVPQILALKGQEVGLRWLPATLDPAVRALLQRVQAALPPGRVTVREGRRTLPLSAEAQATVLCSLFLDHFIHEWSTADGDKAAGDKTLALFFLGGRALYDGPGEGSVAAGIHAWLARFHLARREHAPVLCLDDGAAQEDEHGERDERAGHNDDPFELTLAAESGAALQPPVALATVLADPAWAQSRFGILQTVSLLAEFYPPLNAYVSAGARTPLRIAADALPAFLFDTLPVVRLLGIRALLPKALERLLRPRLSLQVKGQAADGGGFLNADDVFGFDWRVAVGDRLLTQEAFEELVRDATGVIRFKGGYVYLDPAEIERLRAQLARPPALSNSELLRAALAGEYGGAAIGLDDAAQRLLQQLREAGDVELPGAIEATLRPYQQRGYAWLYRNACLGFGSVIADDMGLGKTLQVIATLQKLRDDGALDDGKALVIVPTSLLTNWQKEIARFAPTLSVAVFHGTRRELATHAGEQRPDVLLTTYGIARSEAAALKALAWRVLVIDEAQNIKNPATAQTRAVKAIPASSFIAMSGTPVENRLSEYWSIMDFANRGYLGRLPQFVREYAVPIQTHRDQQAVERFRRVTAPFLLRRLKSDRTIIDDLPDKIEQDQYCSLSAAQSALYESVVQEGLRVIAGESDTFRRQGLVLQMILALKQICNHPAQYLKQGQADAALSGKAERFLELIDEIHASHGKVLVFTQFREMGELLAGWLRQRYAREPLFLHGGLARGRRDALVERFQNDRTEQVFLLSLKAGGTGLNLTTASSVIHYDLWWNPAVEAQATDRAYRIGQQQNVQVHRLITRATFEERINDMIRAKRELAELTVGSGEQWIGHLGRDELAALFTLH</sequence>
<dbReference type="FunFam" id="3.40.50.300:FF:000533">
    <property type="entry name" value="Helicase, Snf2 family"/>
    <property type="match status" value="1"/>
</dbReference>
<dbReference type="Pfam" id="PF12419">
    <property type="entry name" value="DUF3670"/>
    <property type="match status" value="1"/>
</dbReference>
<dbReference type="InterPro" id="IPR027417">
    <property type="entry name" value="P-loop_NTPase"/>
</dbReference>
<name>A0A011QZ51_ACCRE</name>
<comment type="caution">
    <text evidence="4">The sequence shown here is derived from an EMBL/GenBank/DDBJ whole genome shotgun (WGS) entry which is preliminary data.</text>
</comment>
<dbReference type="GO" id="GO:0005524">
    <property type="term" value="F:ATP binding"/>
    <property type="evidence" value="ECO:0007669"/>
    <property type="project" value="InterPro"/>
</dbReference>
<dbReference type="InterPro" id="IPR001650">
    <property type="entry name" value="Helicase_C-like"/>
</dbReference>
<keyword evidence="5" id="KW-1185">Reference proteome</keyword>
<dbReference type="GO" id="GO:0004386">
    <property type="term" value="F:helicase activity"/>
    <property type="evidence" value="ECO:0007669"/>
    <property type="project" value="UniProtKB-KW"/>
</dbReference>
<dbReference type="eggNOG" id="COG0553">
    <property type="taxonomic scope" value="Bacteria"/>
</dbReference>
<proteinExistence type="predicted"/>
<accession>A0A011QZ51</accession>
<dbReference type="eggNOG" id="COG4279">
    <property type="taxonomic scope" value="Bacteria"/>
</dbReference>
<dbReference type="PROSITE" id="PS51192">
    <property type="entry name" value="HELICASE_ATP_BIND_1"/>
    <property type="match status" value="1"/>
</dbReference>
<keyword evidence="4" id="KW-0067">ATP-binding</keyword>
<feature type="domain" description="Helicase ATP-binding" evidence="2">
    <location>
        <begin position="407"/>
        <end position="569"/>
    </location>
</feature>
<dbReference type="PATRIC" id="fig|1454004.3.peg.4064"/>
<dbReference type="PANTHER" id="PTHR45629">
    <property type="entry name" value="SNF2/RAD54 FAMILY MEMBER"/>
    <property type="match status" value="1"/>
</dbReference>
<dbReference type="InterPro" id="IPR014001">
    <property type="entry name" value="Helicase_ATP-bd"/>
</dbReference>
<evidence type="ECO:0000313" key="5">
    <source>
        <dbReference type="Proteomes" id="UP000022141"/>
    </source>
</evidence>
<dbReference type="InterPro" id="IPR022138">
    <property type="entry name" value="DUF3670"/>
</dbReference>
<dbReference type="GO" id="GO:0015616">
    <property type="term" value="F:DNA translocase activity"/>
    <property type="evidence" value="ECO:0007669"/>
    <property type="project" value="TreeGrafter"/>
</dbReference>
<feature type="domain" description="Helicase C-terminal" evidence="3">
    <location>
        <begin position="696"/>
        <end position="852"/>
    </location>
</feature>
<keyword evidence="1" id="KW-0378">Hydrolase</keyword>
<dbReference type="SMART" id="SM00487">
    <property type="entry name" value="DEXDc"/>
    <property type="match status" value="1"/>
</dbReference>
<keyword evidence="4" id="KW-0347">Helicase</keyword>